<evidence type="ECO:0000313" key="3">
    <source>
        <dbReference type="Proteomes" id="UP000825935"/>
    </source>
</evidence>
<dbReference type="OMA" id="QNSSKCP"/>
<name>A0A8T2VHY5_CERRI</name>
<comment type="caution">
    <text evidence="2">The sequence shown here is derived from an EMBL/GenBank/DDBJ whole genome shotgun (WGS) entry which is preliminary data.</text>
</comment>
<gene>
    <name evidence="2" type="ORF">KP509_02G062900</name>
</gene>
<organism evidence="2 3">
    <name type="scientific">Ceratopteris richardii</name>
    <name type="common">Triangle waterfern</name>
    <dbReference type="NCBI Taxonomy" id="49495"/>
    <lineage>
        <taxon>Eukaryota</taxon>
        <taxon>Viridiplantae</taxon>
        <taxon>Streptophyta</taxon>
        <taxon>Embryophyta</taxon>
        <taxon>Tracheophyta</taxon>
        <taxon>Polypodiopsida</taxon>
        <taxon>Polypodiidae</taxon>
        <taxon>Polypodiales</taxon>
        <taxon>Pteridineae</taxon>
        <taxon>Pteridaceae</taxon>
        <taxon>Parkerioideae</taxon>
        <taxon>Ceratopteris</taxon>
    </lineage>
</organism>
<evidence type="ECO:0008006" key="4">
    <source>
        <dbReference type="Google" id="ProtNLM"/>
    </source>
</evidence>
<dbReference type="Gene3D" id="1.20.1260.60">
    <property type="entry name" value="Vacuolar protein sorting-associated protein Ist1"/>
    <property type="match status" value="1"/>
</dbReference>
<evidence type="ECO:0000256" key="1">
    <source>
        <dbReference type="ARBA" id="ARBA00005536"/>
    </source>
</evidence>
<dbReference type="Proteomes" id="UP000825935">
    <property type="component" value="Chromosome 2"/>
</dbReference>
<dbReference type="FunFam" id="1.20.1260.60:FF:000002">
    <property type="entry name" value="Vacuolar protein sorting-associated protein IST1"/>
    <property type="match status" value="1"/>
</dbReference>
<keyword evidence="3" id="KW-1185">Reference proteome</keyword>
<protein>
    <recommendedName>
        <fullName evidence="4">IST1-like protein</fullName>
    </recommendedName>
</protein>
<proteinExistence type="inferred from homology"/>
<dbReference type="AlphaFoldDB" id="A0A8T2VHY5"/>
<dbReference type="InterPro" id="IPR042277">
    <property type="entry name" value="IST1-like"/>
</dbReference>
<reference evidence="2" key="1">
    <citation type="submission" date="2021-08" db="EMBL/GenBank/DDBJ databases">
        <title>WGS assembly of Ceratopteris richardii.</title>
        <authorList>
            <person name="Marchant D.B."/>
            <person name="Chen G."/>
            <person name="Jenkins J."/>
            <person name="Shu S."/>
            <person name="Leebens-Mack J."/>
            <person name="Grimwood J."/>
            <person name="Schmutz J."/>
            <person name="Soltis P."/>
            <person name="Soltis D."/>
            <person name="Chen Z.-H."/>
        </authorList>
    </citation>
    <scope>NUCLEOTIDE SEQUENCE</scope>
    <source>
        <strain evidence="2">Whitten #5841</strain>
        <tissue evidence="2">Leaf</tissue>
    </source>
</reference>
<dbReference type="EMBL" id="CM035407">
    <property type="protein sequence ID" value="KAH7444069.1"/>
    <property type="molecule type" value="Genomic_DNA"/>
</dbReference>
<dbReference type="Pfam" id="PF03398">
    <property type="entry name" value="Ist1"/>
    <property type="match status" value="1"/>
</dbReference>
<dbReference type="OrthoDB" id="29853at2759"/>
<dbReference type="InterPro" id="IPR005061">
    <property type="entry name" value="Ist1"/>
</dbReference>
<dbReference type="GO" id="GO:0015031">
    <property type="term" value="P:protein transport"/>
    <property type="evidence" value="ECO:0007669"/>
    <property type="project" value="InterPro"/>
</dbReference>
<dbReference type="PANTHER" id="PTHR12161">
    <property type="entry name" value="IST1 FAMILY MEMBER"/>
    <property type="match status" value="1"/>
</dbReference>
<evidence type="ECO:0000313" key="2">
    <source>
        <dbReference type="EMBL" id="KAH7444069.1"/>
    </source>
</evidence>
<sequence length="192" mass="21787">MFFKLFRRLRELLRLSPKLDEFKECQNLLGHTISRCITHKKKAEAKMVQLRKDVAQLVHMGQTDRALATVSIIIQDKSTVSVYGLIQSYCELLIGEVHTLLKQRLCPISCQTAVASLIYATSRCSANMHELPRLTRIFTKRFGKSFVEAATNNEPNSAVSPELVEALSRREPTLDSKRELIKEIAPDFAVDI</sequence>
<accession>A0A8T2VHY5</accession>
<comment type="similarity">
    <text evidence="1">Belongs to the IST1 family.</text>
</comment>
<dbReference type="PANTHER" id="PTHR12161:SF5">
    <property type="entry name" value="IST1 HOMOLOG"/>
    <property type="match status" value="1"/>
</dbReference>